<accession>A0A2N9X7U2</accession>
<keyword evidence="1" id="KW-1133">Transmembrane helix</keyword>
<reference evidence="2" key="1">
    <citation type="journal article" date="2017" name="MBio">
        <title>Type VI secretion-mediated competition in the bee gut microbiome.</title>
        <authorList>
            <person name="Steele M.I."/>
            <person name="Kwong W.K."/>
            <person name="Powell J.E."/>
            <person name="Whiteley M."/>
            <person name="Moran N.A."/>
        </authorList>
    </citation>
    <scope>NUCLEOTIDE SEQUENCE [LARGE SCALE GENOMIC DNA]</scope>
    <source>
        <strain evidence="2">WkB273</strain>
    </source>
</reference>
<comment type="caution">
    <text evidence="2">The sequence shown here is derived from an EMBL/GenBank/DDBJ whole genome shotgun (WGS) entry which is preliminary data.</text>
</comment>
<dbReference type="AlphaFoldDB" id="A0A2N9X7U2"/>
<gene>
    <name evidence="2" type="ORF">BHC54_04115</name>
</gene>
<evidence type="ECO:0000256" key="1">
    <source>
        <dbReference type="SAM" id="Phobius"/>
    </source>
</evidence>
<evidence type="ECO:0000313" key="3">
    <source>
        <dbReference type="Proteomes" id="UP000230202"/>
    </source>
</evidence>
<proteinExistence type="predicted"/>
<keyword evidence="1" id="KW-0472">Membrane</keyword>
<evidence type="ECO:0000313" key="2">
    <source>
        <dbReference type="EMBL" id="PIT39951.1"/>
    </source>
</evidence>
<dbReference type="Proteomes" id="UP000230202">
    <property type="component" value="Unassembled WGS sequence"/>
</dbReference>
<organism evidence="2 3">
    <name type="scientific">Snodgrassella alvi</name>
    <dbReference type="NCBI Taxonomy" id="1196083"/>
    <lineage>
        <taxon>Bacteria</taxon>
        <taxon>Pseudomonadati</taxon>
        <taxon>Pseudomonadota</taxon>
        <taxon>Betaproteobacteria</taxon>
        <taxon>Neisseriales</taxon>
        <taxon>Neisseriaceae</taxon>
        <taxon>Snodgrassella</taxon>
    </lineage>
</organism>
<keyword evidence="1" id="KW-0812">Transmembrane</keyword>
<feature type="transmembrane region" description="Helical" evidence="1">
    <location>
        <begin position="6"/>
        <end position="24"/>
    </location>
</feature>
<name>A0A2N9X7U2_9NEIS</name>
<keyword evidence="3" id="KW-1185">Reference proteome</keyword>
<sequence>MLPKMARAIIYSIIVIATTIRYALQKLERLGLPLPLKAQTKTMIRLTMGMQNTINIMSQSPIDMTGARLPEEELKVLFFVGFCIIIHFNS</sequence>
<dbReference type="EMBL" id="MEIL01000023">
    <property type="protein sequence ID" value="PIT39951.1"/>
    <property type="molecule type" value="Genomic_DNA"/>
</dbReference>
<protein>
    <submittedName>
        <fullName evidence="2">Uncharacterized protein</fullName>
    </submittedName>
</protein>